<sequence length="589" mass="66745">MAHKPLKNYLACVAIDIGTTGTGYAFSTLEEFRINQLDVTLNDPWTEEFRGLLALKAPTCILFEPTMKFHAFGYEAENKYTDLATKDAHGDWYYFERFKLHLFKTEIAMDLQIEDAIGKKVSALLVVTEAIKYIRERALACLARHQPQMREHQVQWVLTVPSIWKQSATTFIQAAATKARIKSSNLIIANESNAASVFCLFDRSERGNIRGLDTQPVGTKYMVVDIGGGTTDITVHERVSKMEIREAYEPSGLSLGGVAVDEAFVTFMTELLGEGTMNRFRVQACNEFVKWIKEFERLKQDVPAIDKKANQAFLIHIPNRLNEIYKSLNDKTISELTKSGKFKYKGKIKMTDGKMQFEMNIIQDVFKTVTDKISDHLTTLLKFDELSSVLMLIFVGGTVESKLVQQTMIQKYQNSKRCVLYPNEPGTVVLKGAVILGHVANMVDQRLLRHTYGSGIKVPFKEGVHPEKLKIESAGGVWCRGVFKPFMMAGTPVKVGTTLRNEIEAVNYEDSVFAVYKTDKRGAEYITDDTCQQVCKVWMNNVLPAKSKKPQTYVVKYTFSENELIIELTLKETKNKYVITSELEFEGMF</sequence>
<dbReference type="EnsemblMetazoa" id="G2735.1">
    <property type="protein sequence ID" value="G2735.1:cds"/>
    <property type="gene ID" value="G2735"/>
</dbReference>
<evidence type="ECO:0000313" key="2">
    <source>
        <dbReference type="Proteomes" id="UP000005408"/>
    </source>
</evidence>
<dbReference type="InterPro" id="IPR043129">
    <property type="entry name" value="ATPase_NBD"/>
</dbReference>
<dbReference type="PANTHER" id="PTHR14187:SF5">
    <property type="entry name" value="HEAT SHOCK 70 KDA PROTEIN 12A"/>
    <property type="match status" value="1"/>
</dbReference>
<name>A0A8W8LA58_MAGGI</name>
<dbReference type="Gene3D" id="3.30.420.40">
    <property type="match status" value="1"/>
</dbReference>
<dbReference type="PANTHER" id="PTHR14187">
    <property type="entry name" value="ALPHA KINASE/ELONGATION FACTOR 2 KINASE"/>
    <property type="match status" value="1"/>
</dbReference>
<evidence type="ECO:0008006" key="3">
    <source>
        <dbReference type="Google" id="ProtNLM"/>
    </source>
</evidence>
<dbReference type="CDD" id="cd10229">
    <property type="entry name" value="ASKHA_NBD_HSP70_HSPA12"/>
    <property type="match status" value="1"/>
</dbReference>
<organism evidence="1 2">
    <name type="scientific">Magallana gigas</name>
    <name type="common">Pacific oyster</name>
    <name type="synonym">Crassostrea gigas</name>
    <dbReference type="NCBI Taxonomy" id="29159"/>
    <lineage>
        <taxon>Eukaryota</taxon>
        <taxon>Metazoa</taxon>
        <taxon>Spiralia</taxon>
        <taxon>Lophotrochozoa</taxon>
        <taxon>Mollusca</taxon>
        <taxon>Bivalvia</taxon>
        <taxon>Autobranchia</taxon>
        <taxon>Pteriomorphia</taxon>
        <taxon>Ostreida</taxon>
        <taxon>Ostreoidea</taxon>
        <taxon>Ostreidae</taxon>
        <taxon>Magallana</taxon>
    </lineage>
</organism>
<dbReference type="AlphaFoldDB" id="A0A8W8LA58"/>
<dbReference type="Proteomes" id="UP000005408">
    <property type="component" value="Unassembled WGS sequence"/>
</dbReference>
<reference evidence="1" key="1">
    <citation type="submission" date="2022-08" db="UniProtKB">
        <authorList>
            <consortium name="EnsemblMetazoa"/>
        </authorList>
    </citation>
    <scope>IDENTIFICATION</scope>
    <source>
        <strain evidence="1">05x7-T-G4-1.051#20</strain>
    </source>
</reference>
<protein>
    <recommendedName>
        <fullName evidence="3">Heat shock 70 kDa protein 12A</fullName>
    </recommendedName>
</protein>
<accession>A0A8W8LA58</accession>
<keyword evidence="2" id="KW-1185">Reference proteome</keyword>
<proteinExistence type="predicted"/>
<dbReference type="EnsemblMetazoa" id="G2735.2">
    <property type="protein sequence ID" value="G2735.2:cds"/>
    <property type="gene ID" value="G2735"/>
</dbReference>
<evidence type="ECO:0000313" key="1">
    <source>
        <dbReference type="EnsemblMetazoa" id="G2735.2:cds"/>
    </source>
</evidence>
<dbReference type="SUPFAM" id="SSF53067">
    <property type="entry name" value="Actin-like ATPase domain"/>
    <property type="match status" value="2"/>
</dbReference>